<gene>
    <name evidence="1" type="ORF">C8E03_104241</name>
</gene>
<name>A0A318ESM4_9FIRM</name>
<evidence type="ECO:0000313" key="1">
    <source>
        <dbReference type="EMBL" id="PXV91233.1"/>
    </source>
</evidence>
<dbReference type="SUPFAM" id="SSF53955">
    <property type="entry name" value="Lysozyme-like"/>
    <property type="match status" value="1"/>
</dbReference>
<organism evidence="1 2">
    <name type="scientific">Lachnotalea glycerini</name>
    <dbReference type="NCBI Taxonomy" id="1763509"/>
    <lineage>
        <taxon>Bacteria</taxon>
        <taxon>Bacillati</taxon>
        <taxon>Bacillota</taxon>
        <taxon>Clostridia</taxon>
        <taxon>Lachnospirales</taxon>
        <taxon>Lachnospiraceae</taxon>
        <taxon>Lachnotalea</taxon>
    </lineage>
</organism>
<proteinExistence type="predicted"/>
<dbReference type="InterPro" id="IPR023346">
    <property type="entry name" value="Lysozyme-like_dom_sf"/>
</dbReference>
<reference evidence="1 2" key="1">
    <citation type="submission" date="2018-05" db="EMBL/GenBank/DDBJ databases">
        <title>Genomic Encyclopedia of Type Strains, Phase IV (KMG-IV): sequencing the most valuable type-strain genomes for metagenomic binning, comparative biology and taxonomic classification.</title>
        <authorList>
            <person name="Goeker M."/>
        </authorList>
    </citation>
    <scope>NUCLEOTIDE SEQUENCE [LARGE SCALE GENOMIC DNA]</scope>
    <source>
        <strain evidence="1 2">DSM 28816</strain>
    </source>
</reference>
<dbReference type="RefSeq" id="WP_110291063.1">
    <property type="nucleotide sequence ID" value="NZ_QICS01000004.1"/>
</dbReference>
<dbReference type="EMBL" id="QICS01000004">
    <property type="protein sequence ID" value="PXV91233.1"/>
    <property type="molecule type" value="Genomic_DNA"/>
</dbReference>
<accession>A0A318ESM4</accession>
<dbReference type="Proteomes" id="UP000247523">
    <property type="component" value="Unassembled WGS sequence"/>
</dbReference>
<comment type="caution">
    <text evidence="1">The sequence shown here is derived from an EMBL/GenBank/DDBJ whole genome shotgun (WGS) entry which is preliminary data.</text>
</comment>
<sequence>MADGQKYVVHGMRAKCSEGSMENYINTDVGHGIVYQGQPVLNANDHEKNVNLTHFGDCNSKLIYEEAKKQADEKYKTEEGDGFFSKIGKAVAKTVTKAVLDVKAVFASNKCELDTPLPWIFASRDHMIDGAPALTMESQCACKFGGIITIVPEAEEASEEESEQEEEVVEIEPNAVPLVAAASETAETGMKTKAEMAEGVTAGVAAALAGMAIAAKNKEVKENEINESSEGSISTQQLTEILVNTNHFQANAVTDSMAVELNRVLQEYNITTKQEVQMFLAATIHESRLSLSEAGWCGTETVKKYCEKYEPNTSIGKDLGNIQTGDGYKFRGAGYIQLTGRYNYQKFSEHIEIKYGYDAEIMKRGADYIITKYAWEAAGYYWNKNEINKIIQDGNDDNLDDIMIYKRVSNAINRGNADSKKDPGEWSDRQERFNEVLSAYE</sequence>
<evidence type="ECO:0000313" key="2">
    <source>
        <dbReference type="Proteomes" id="UP000247523"/>
    </source>
</evidence>
<dbReference type="Gene3D" id="1.10.530.10">
    <property type="match status" value="1"/>
</dbReference>
<dbReference type="InterPro" id="IPR025460">
    <property type="entry name" value="DUF4280"/>
</dbReference>
<dbReference type="AlphaFoldDB" id="A0A318ESM4"/>
<dbReference type="Pfam" id="PF14107">
    <property type="entry name" value="DUF4280"/>
    <property type="match status" value="1"/>
</dbReference>
<protein>
    <submittedName>
        <fullName evidence="1">Putative chitinase</fullName>
    </submittedName>
</protein>